<accession>A0A370NYF1</accession>
<name>A0A370NYF1_9BURK</name>
<organism evidence="1 2">
    <name type="scientific">Cupriavidus lacunae</name>
    <dbReference type="NCBI Taxonomy" id="2666307"/>
    <lineage>
        <taxon>Bacteria</taxon>
        <taxon>Pseudomonadati</taxon>
        <taxon>Pseudomonadota</taxon>
        <taxon>Betaproteobacteria</taxon>
        <taxon>Burkholderiales</taxon>
        <taxon>Burkholderiaceae</taxon>
        <taxon>Cupriavidus</taxon>
    </lineage>
</organism>
<dbReference type="EMBL" id="QKWJ01000007">
    <property type="protein sequence ID" value="RDK10656.1"/>
    <property type="molecule type" value="Genomic_DNA"/>
</dbReference>
<comment type="caution">
    <text evidence="1">The sequence shown here is derived from an EMBL/GenBank/DDBJ whole genome shotgun (WGS) entry which is preliminary data.</text>
</comment>
<reference evidence="2" key="1">
    <citation type="submission" date="2018-06" db="EMBL/GenBank/DDBJ databases">
        <authorList>
            <person name="Feng T."/>
            <person name="Jeon C.O."/>
        </authorList>
    </citation>
    <scope>NUCLEOTIDE SEQUENCE [LARGE SCALE GENOMIC DNA]</scope>
    <source>
        <strain evidence="2">S23</strain>
    </source>
</reference>
<proteinExistence type="predicted"/>
<dbReference type="RefSeq" id="WP_115014093.1">
    <property type="nucleotide sequence ID" value="NZ_QKWJ01000007.1"/>
</dbReference>
<evidence type="ECO:0000313" key="1">
    <source>
        <dbReference type="EMBL" id="RDK10656.1"/>
    </source>
</evidence>
<sequence length="189" mass="20872">MTEFIVVAVCHTDRDHHYITLYRPENRGYTPVVSRTGRYSGERLAEALDYPTLISGAMVRAILDGGELETALLQMNPEGSRHVDSTVGIVVGQIGIKYFYGPIENAILLAGAGAVPAIDERWIDDDNERCIPSLLARIANSPGNPNVSVIPRVIKFGIVRKDIRSFDCTFKPLCRATHGHLPSFRKIVV</sequence>
<protein>
    <submittedName>
        <fullName evidence="1">Uncharacterized protein</fullName>
    </submittedName>
</protein>
<keyword evidence="2" id="KW-1185">Reference proteome</keyword>
<gene>
    <name evidence="1" type="ORF">DN412_08485</name>
</gene>
<dbReference type="Proteomes" id="UP000255165">
    <property type="component" value="Unassembled WGS sequence"/>
</dbReference>
<dbReference type="AlphaFoldDB" id="A0A370NYF1"/>
<evidence type="ECO:0000313" key="2">
    <source>
        <dbReference type="Proteomes" id="UP000255165"/>
    </source>
</evidence>